<comment type="caution">
    <text evidence="1">The sequence shown here is derived from an EMBL/GenBank/DDBJ whole genome shotgun (WGS) entry which is preliminary data.</text>
</comment>
<proteinExistence type="predicted"/>
<gene>
    <name evidence="1" type="ORF">KPL71_012473</name>
</gene>
<evidence type="ECO:0000313" key="1">
    <source>
        <dbReference type="EMBL" id="KAH9770757.1"/>
    </source>
</evidence>
<dbReference type="EMBL" id="CM039173">
    <property type="protein sequence ID" value="KAH9770757.1"/>
    <property type="molecule type" value="Genomic_DNA"/>
</dbReference>
<protein>
    <submittedName>
        <fullName evidence="1">RNase H domain-containing protein</fullName>
    </submittedName>
</protein>
<evidence type="ECO:0000313" key="2">
    <source>
        <dbReference type="Proteomes" id="UP000829398"/>
    </source>
</evidence>
<reference evidence="2" key="1">
    <citation type="journal article" date="2023" name="Hortic. Res.">
        <title>A chromosome-level phased genome enabling allele-level studies in sweet orange: a case study on citrus Huanglongbing tolerance.</title>
        <authorList>
            <person name="Wu B."/>
            <person name="Yu Q."/>
            <person name="Deng Z."/>
            <person name="Duan Y."/>
            <person name="Luo F."/>
            <person name="Gmitter F. Jr."/>
        </authorList>
    </citation>
    <scope>NUCLEOTIDE SEQUENCE [LARGE SCALE GENOMIC DNA]</scope>
    <source>
        <strain evidence="2">cv. Valencia</strain>
    </source>
</reference>
<keyword evidence="2" id="KW-1185">Reference proteome</keyword>
<accession>A0ACB8LBF3</accession>
<name>A0ACB8LBF3_CITSI</name>
<organism evidence="1 2">
    <name type="scientific">Citrus sinensis</name>
    <name type="common">Sweet orange</name>
    <name type="synonym">Citrus aurantium var. sinensis</name>
    <dbReference type="NCBI Taxonomy" id="2711"/>
    <lineage>
        <taxon>Eukaryota</taxon>
        <taxon>Viridiplantae</taxon>
        <taxon>Streptophyta</taxon>
        <taxon>Embryophyta</taxon>
        <taxon>Tracheophyta</taxon>
        <taxon>Spermatophyta</taxon>
        <taxon>Magnoliopsida</taxon>
        <taxon>eudicotyledons</taxon>
        <taxon>Gunneridae</taxon>
        <taxon>Pentapetalae</taxon>
        <taxon>rosids</taxon>
        <taxon>malvids</taxon>
        <taxon>Sapindales</taxon>
        <taxon>Rutaceae</taxon>
        <taxon>Aurantioideae</taxon>
        <taxon>Citrus</taxon>
    </lineage>
</organism>
<dbReference type="Proteomes" id="UP000829398">
    <property type="component" value="Chromosome 4"/>
</dbReference>
<sequence>MGLLETISRVKFRKRIPDFGGEARGKSEHGYVATQLFSFTQWALQPKLNIEEAGKPYEWKSKIRSEPVCQICKQGMESTSHALVYCKAAKKIWIHAPFETCFPDAINLDMLDIMQAMAKKLNKSDIEIFVAFCWAIWYSRNNQLFEGKKLDPFLTETRAEAVVEAYKRVKQQGQGPGAKHNVEAAVNFGKQLAGLGVVIRDSNSKVIVAAVKSTQFTGDVNIVEAEAVEWGLVVAKSASLHYLMVESDCQDVVKLVNNKEGSKTETMWVISETQNQSKDFQNVSFHYTLKSCNAYAYSLTKLALRSNKTVVWLEPLPVKI</sequence>